<feature type="transmembrane region" description="Helical" evidence="1">
    <location>
        <begin position="89"/>
        <end position="112"/>
    </location>
</feature>
<protein>
    <recommendedName>
        <fullName evidence="4">Yip1 domain-containing protein</fullName>
    </recommendedName>
</protein>
<dbReference type="AlphaFoldDB" id="A0A1I5X492"/>
<proteinExistence type="predicted"/>
<gene>
    <name evidence="2" type="ORF">SAMN04488506_1174</name>
</gene>
<accession>A0A1I5X492</accession>
<feature type="transmembrane region" description="Helical" evidence="1">
    <location>
        <begin position="149"/>
        <end position="172"/>
    </location>
</feature>
<keyword evidence="1" id="KW-0812">Transmembrane</keyword>
<reference evidence="2 3" key="1">
    <citation type="submission" date="2016-10" db="EMBL/GenBank/DDBJ databases">
        <authorList>
            <person name="de Groot N.N."/>
        </authorList>
    </citation>
    <scope>NUCLEOTIDE SEQUENCE [LARGE SCALE GENOMIC DNA]</scope>
    <source>
        <strain evidence="2 3">DSM 20581</strain>
    </source>
</reference>
<evidence type="ECO:0000256" key="1">
    <source>
        <dbReference type="SAM" id="Phobius"/>
    </source>
</evidence>
<dbReference type="OrthoDB" id="2168698at2"/>
<sequence>MNQDIEMKQPKKFPVGAAVLFAVVSLLAGVYTTLALEKELGSDPEILAIAGTVGVVSSLLFAFIGAGLKYLFTKFPIQWISKETEVYKYDIWSAIFYTNTITVGLNLLVQQFGFQGNFIFSILISILTAGLFLFFYFSGEEKNKPVKKAAIIVQIVFLILNIILSVAALSFVNSVGV</sequence>
<feature type="transmembrane region" description="Helical" evidence="1">
    <location>
        <begin position="12"/>
        <end position="34"/>
    </location>
</feature>
<dbReference type="RefSeq" id="WP_092480231.1">
    <property type="nucleotide sequence ID" value="NZ_FOXW01000004.1"/>
</dbReference>
<feature type="transmembrane region" description="Helical" evidence="1">
    <location>
        <begin position="46"/>
        <end position="68"/>
    </location>
</feature>
<dbReference type="Proteomes" id="UP000199136">
    <property type="component" value="Unassembled WGS sequence"/>
</dbReference>
<keyword evidence="3" id="KW-1185">Reference proteome</keyword>
<name>A0A1I5X492_9LACT</name>
<evidence type="ECO:0000313" key="3">
    <source>
        <dbReference type="Proteomes" id="UP000199136"/>
    </source>
</evidence>
<keyword evidence="1" id="KW-1133">Transmembrane helix</keyword>
<feature type="transmembrane region" description="Helical" evidence="1">
    <location>
        <begin position="118"/>
        <end position="137"/>
    </location>
</feature>
<keyword evidence="1" id="KW-0472">Membrane</keyword>
<evidence type="ECO:0008006" key="4">
    <source>
        <dbReference type="Google" id="ProtNLM"/>
    </source>
</evidence>
<organism evidence="2 3">
    <name type="scientific">Desemzia incerta</name>
    <dbReference type="NCBI Taxonomy" id="82801"/>
    <lineage>
        <taxon>Bacteria</taxon>
        <taxon>Bacillati</taxon>
        <taxon>Bacillota</taxon>
        <taxon>Bacilli</taxon>
        <taxon>Lactobacillales</taxon>
        <taxon>Carnobacteriaceae</taxon>
        <taxon>Desemzia</taxon>
    </lineage>
</organism>
<evidence type="ECO:0000313" key="2">
    <source>
        <dbReference type="EMBL" id="SFQ26734.1"/>
    </source>
</evidence>
<dbReference type="EMBL" id="FOXW01000004">
    <property type="protein sequence ID" value="SFQ26734.1"/>
    <property type="molecule type" value="Genomic_DNA"/>
</dbReference>
<dbReference type="STRING" id="82801.SAMN04488506_1174"/>